<feature type="region of interest" description="Disordered" evidence="1">
    <location>
        <begin position="307"/>
        <end position="380"/>
    </location>
</feature>
<dbReference type="PANTHER" id="PTHR31355">
    <property type="entry name" value="MICROTUBULE-ASSOCIATED PROTEIN TORTIFOLIA1"/>
    <property type="match status" value="1"/>
</dbReference>
<sequence length="650" mass="70303">MSSLKRSSSLSPIHSSPAGAASPNGGDIKHRVITCLNKLSDRDTLAVAATELESIAKSLTHDTFSPFLHCLHNTDSSSKSPVRRHCVNLLALISRSHGNLLSPHLPKILSTVSRRLRDPDSSVRSACVDASSAISSHITKPPFSAVSKPFVEILTVEQDANAQIGAALCLAAAIEAAPEPEPEQLRKLLPRLGKLAKAEGFKARAAVLAVVGSIVGVGGARGKGVLDWLVPCLVEFLSCEDWAARKAAAEALGKVAEKEKMIAREYKVTCLTALESRRFDKVKVVRETMNRALELWKEVPGVSDDLSVSVSSQSRSSSTDNTVGNGGFCPSTPKEVGFKTPTPKKTAPASRSPPSEASLVTTGRKQSPENNSKRAIFRKVDHRKPSAWRIEVSVPTDTVCGGDSERLNSGVVEPRDADNDGNPKLETKSAPSNGIRSDHKLHKFGGTRFGSRVVPYDDDYEDCYVKDVEVSSPGEELYESQKDGEDLSLIREQLIQIENQQSDLLNLLQRFMGSSQSGINSLESRVHGLEMALDEISYDLALSSGRIPNIDSAENTCCKLPGTEFLSPKFWRKTDANFPTSRLSSSGHIQSLHSTRYFPDLATGEIHNPDGQRFQHQNNNAFATNPLAGGCSLARGKTGFYASQISNNII</sequence>
<comment type="caution">
    <text evidence="3">The sequence shown here is derived from an EMBL/GenBank/DDBJ whole genome shotgun (WGS) entry which is preliminary data.</text>
</comment>
<dbReference type="Proteomes" id="UP001141552">
    <property type="component" value="Unassembled WGS sequence"/>
</dbReference>
<evidence type="ECO:0000259" key="2">
    <source>
        <dbReference type="Pfam" id="PF24714"/>
    </source>
</evidence>
<protein>
    <recommendedName>
        <fullName evidence="2">TORTIFOLIA1/SINE1-2 N-terminal domain-containing protein</fullName>
    </recommendedName>
</protein>
<feature type="compositionally biased region" description="Low complexity" evidence="1">
    <location>
        <begin position="347"/>
        <end position="358"/>
    </location>
</feature>
<dbReference type="InterPro" id="IPR011989">
    <property type="entry name" value="ARM-like"/>
</dbReference>
<dbReference type="FunFam" id="1.25.10.10:FF:000549">
    <property type="entry name" value="ARM repeat superfamily protein"/>
    <property type="match status" value="1"/>
</dbReference>
<evidence type="ECO:0000313" key="4">
    <source>
        <dbReference type="Proteomes" id="UP001141552"/>
    </source>
</evidence>
<dbReference type="EMBL" id="JAKUCV010004023">
    <property type="protein sequence ID" value="KAJ4836780.1"/>
    <property type="molecule type" value="Genomic_DNA"/>
</dbReference>
<dbReference type="AlphaFoldDB" id="A0A9Q0FUD3"/>
<dbReference type="InterPro" id="IPR057600">
    <property type="entry name" value="TORTIFOLIA1/SINE1-2_N"/>
</dbReference>
<organism evidence="3 4">
    <name type="scientific">Turnera subulata</name>
    <dbReference type="NCBI Taxonomy" id="218843"/>
    <lineage>
        <taxon>Eukaryota</taxon>
        <taxon>Viridiplantae</taxon>
        <taxon>Streptophyta</taxon>
        <taxon>Embryophyta</taxon>
        <taxon>Tracheophyta</taxon>
        <taxon>Spermatophyta</taxon>
        <taxon>Magnoliopsida</taxon>
        <taxon>eudicotyledons</taxon>
        <taxon>Gunneridae</taxon>
        <taxon>Pentapetalae</taxon>
        <taxon>rosids</taxon>
        <taxon>fabids</taxon>
        <taxon>Malpighiales</taxon>
        <taxon>Passifloraceae</taxon>
        <taxon>Turnera</taxon>
    </lineage>
</organism>
<feature type="compositionally biased region" description="Basic and acidic residues" evidence="1">
    <location>
        <begin position="413"/>
        <end position="427"/>
    </location>
</feature>
<gene>
    <name evidence="3" type="ORF">Tsubulata_013603</name>
</gene>
<reference evidence="3" key="2">
    <citation type="journal article" date="2023" name="Plants (Basel)">
        <title>Annotation of the Turnera subulata (Passifloraceae) Draft Genome Reveals the S-Locus Evolved after the Divergence of Turneroideae from Passifloroideae in a Stepwise Manner.</title>
        <authorList>
            <person name="Henning P.M."/>
            <person name="Roalson E.H."/>
            <person name="Mir W."/>
            <person name="McCubbin A.G."/>
            <person name="Shore J.S."/>
        </authorList>
    </citation>
    <scope>NUCLEOTIDE SEQUENCE</scope>
    <source>
        <strain evidence="3">F60SS</strain>
    </source>
</reference>
<dbReference type="Pfam" id="PF24714">
    <property type="entry name" value="TOR1L1_N"/>
    <property type="match status" value="1"/>
</dbReference>
<dbReference type="InterPro" id="IPR033337">
    <property type="entry name" value="TORTIFOLIA1/SINE1-2"/>
</dbReference>
<feature type="region of interest" description="Disordered" evidence="1">
    <location>
        <begin position="397"/>
        <end position="439"/>
    </location>
</feature>
<dbReference type="GO" id="GO:0008017">
    <property type="term" value="F:microtubule binding"/>
    <property type="evidence" value="ECO:0007669"/>
    <property type="project" value="InterPro"/>
</dbReference>
<proteinExistence type="predicted"/>
<evidence type="ECO:0000313" key="3">
    <source>
        <dbReference type="EMBL" id="KAJ4836780.1"/>
    </source>
</evidence>
<dbReference type="Gene3D" id="1.25.10.10">
    <property type="entry name" value="Leucine-rich Repeat Variant"/>
    <property type="match status" value="1"/>
</dbReference>
<keyword evidence="4" id="KW-1185">Reference proteome</keyword>
<feature type="compositionally biased region" description="Low complexity" evidence="1">
    <location>
        <begin position="1"/>
        <end position="16"/>
    </location>
</feature>
<feature type="domain" description="TORTIFOLIA1/SINE1-2 N-terminal" evidence="2">
    <location>
        <begin position="27"/>
        <end position="298"/>
    </location>
</feature>
<dbReference type="PANTHER" id="PTHR31355:SF32">
    <property type="entry name" value="TORTIFOLIA1-LIKE PROTEIN 4"/>
    <property type="match status" value="1"/>
</dbReference>
<dbReference type="InterPro" id="IPR016024">
    <property type="entry name" value="ARM-type_fold"/>
</dbReference>
<feature type="region of interest" description="Disordered" evidence="1">
    <location>
        <begin position="1"/>
        <end position="25"/>
    </location>
</feature>
<name>A0A9Q0FUD3_9ROSI</name>
<accession>A0A9Q0FUD3</accession>
<dbReference type="SUPFAM" id="SSF48371">
    <property type="entry name" value="ARM repeat"/>
    <property type="match status" value="1"/>
</dbReference>
<feature type="compositionally biased region" description="Polar residues" evidence="1">
    <location>
        <begin position="359"/>
        <end position="370"/>
    </location>
</feature>
<dbReference type="OrthoDB" id="1904066at2759"/>
<reference evidence="3" key="1">
    <citation type="submission" date="2022-02" db="EMBL/GenBank/DDBJ databases">
        <authorList>
            <person name="Henning P.M."/>
            <person name="McCubbin A.G."/>
            <person name="Shore J.S."/>
        </authorList>
    </citation>
    <scope>NUCLEOTIDE SEQUENCE</scope>
    <source>
        <strain evidence="3">F60SS</strain>
        <tissue evidence="3">Leaves</tissue>
    </source>
</reference>
<feature type="compositionally biased region" description="Low complexity" evidence="1">
    <location>
        <begin position="307"/>
        <end position="320"/>
    </location>
</feature>
<evidence type="ECO:0000256" key="1">
    <source>
        <dbReference type="SAM" id="MobiDB-lite"/>
    </source>
</evidence>
<dbReference type="GO" id="GO:0005874">
    <property type="term" value="C:microtubule"/>
    <property type="evidence" value="ECO:0007669"/>
    <property type="project" value="InterPro"/>
</dbReference>